<dbReference type="EMBL" id="MCOG01000073">
    <property type="protein sequence ID" value="ORY56528.1"/>
    <property type="molecule type" value="Genomic_DNA"/>
</dbReference>
<keyword evidence="1" id="KW-0732">Signal</keyword>
<dbReference type="Proteomes" id="UP000193920">
    <property type="component" value="Unassembled WGS sequence"/>
</dbReference>
<keyword evidence="3" id="KW-1185">Reference proteome</keyword>
<name>A0A1Y2DB90_9FUNG</name>
<feature type="chain" id="PRO_5012824573" description="GOLD domain-containing protein" evidence="1">
    <location>
        <begin position="22"/>
        <end position="202"/>
    </location>
</feature>
<proteinExistence type="predicted"/>
<reference evidence="2 3" key="1">
    <citation type="submission" date="2016-08" db="EMBL/GenBank/DDBJ databases">
        <title>A Parts List for Fungal Cellulosomes Revealed by Comparative Genomics.</title>
        <authorList>
            <consortium name="DOE Joint Genome Institute"/>
            <person name="Haitjema C.H."/>
            <person name="Gilmore S.P."/>
            <person name="Henske J.K."/>
            <person name="Solomon K.V."/>
            <person name="De Groot R."/>
            <person name="Kuo A."/>
            <person name="Mondo S.J."/>
            <person name="Salamov A.A."/>
            <person name="Labutti K."/>
            <person name="Zhao Z."/>
            <person name="Chiniquy J."/>
            <person name="Barry K."/>
            <person name="Brewer H.M."/>
            <person name="Purvine S.O."/>
            <person name="Wright A.T."/>
            <person name="Boxma B."/>
            <person name="Van Alen T."/>
            <person name="Hackstein J.H."/>
            <person name="Baker S.E."/>
            <person name="Grigoriev I.V."/>
            <person name="O'Malley M.A."/>
        </authorList>
    </citation>
    <scope>NUCLEOTIDE SEQUENCE [LARGE SCALE GENOMIC DNA]</scope>
    <source>
        <strain evidence="2 3">G1</strain>
    </source>
</reference>
<gene>
    <name evidence="2" type="ORF">LY90DRAFT_506784</name>
</gene>
<evidence type="ECO:0000313" key="3">
    <source>
        <dbReference type="Proteomes" id="UP000193920"/>
    </source>
</evidence>
<sequence length="202" mass="23851">MNLKFYYLITLLLAIGSSIQTEILKPEDNICNAFLDSFNFLPFMIDNKNFIRCKFRNQYKTLSCKSEINYMETVTFDVKKFKETGNCDFNNCFKSKYTSYLTIYNDDNSNNSNEKLKIIENIESLDELNKEKIYLLNVVHKDKNNQCKISYSIQNGQISYDNDLIFSNIIERLNKLSKLFIGLLSIKIFNHLLKKKFKNNKQ</sequence>
<comment type="caution">
    <text evidence="2">The sequence shown here is derived from an EMBL/GenBank/DDBJ whole genome shotgun (WGS) entry which is preliminary data.</text>
</comment>
<evidence type="ECO:0000256" key="1">
    <source>
        <dbReference type="SAM" id="SignalP"/>
    </source>
</evidence>
<evidence type="ECO:0008006" key="4">
    <source>
        <dbReference type="Google" id="ProtNLM"/>
    </source>
</evidence>
<evidence type="ECO:0000313" key="2">
    <source>
        <dbReference type="EMBL" id="ORY56528.1"/>
    </source>
</evidence>
<dbReference type="AlphaFoldDB" id="A0A1Y2DB90"/>
<dbReference type="OrthoDB" id="10595741at2759"/>
<protein>
    <recommendedName>
        <fullName evidence="4">GOLD domain-containing protein</fullName>
    </recommendedName>
</protein>
<feature type="signal peptide" evidence="1">
    <location>
        <begin position="1"/>
        <end position="21"/>
    </location>
</feature>
<organism evidence="2 3">
    <name type="scientific">Neocallimastix californiae</name>
    <dbReference type="NCBI Taxonomy" id="1754190"/>
    <lineage>
        <taxon>Eukaryota</taxon>
        <taxon>Fungi</taxon>
        <taxon>Fungi incertae sedis</taxon>
        <taxon>Chytridiomycota</taxon>
        <taxon>Chytridiomycota incertae sedis</taxon>
        <taxon>Neocallimastigomycetes</taxon>
        <taxon>Neocallimastigales</taxon>
        <taxon>Neocallimastigaceae</taxon>
        <taxon>Neocallimastix</taxon>
    </lineage>
</organism>
<accession>A0A1Y2DB90</accession>